<dbReference type="Proteomes" id="UP000020595">
    <property type="component" value="Unassembled WGS sequence"/>
</dbReference>
<protein>
    <submittedName>
        <fullName evidence="1">Uncharacterized protein</fullName>
    </submittedName>
</protein>
<accession>A0A009HZ76</accession>
<dbReference type="PATRIC" id="fig|1310613.3.peg.3715"/>
<organism evidence="1 2">
    <name type="scientific">Acinetobacter baumannii (strain 1295743)</name>
    <dbReference type="NCBI Taxonomy" id="1310613"/>
    <lineage>
        <taxon>Bacteria</taxon>
        <taxon>Pseudomonadati</taxon>
        <taxon>Pseudomonadota</taxon>
        <taxon>Gammaproteobacteria</taxon>
        <taxon>Moraxellales</taxon>
        <taxon>Moraxellaceae</taxon>
        <taxon>Acinetobacter</taxon>
        <taxon>Acinetobacter calcoaceticus/baumannii complex</taxon>
    </lineage>
</organism>
<dbReference type="RefSeq" id="WP_000701849.1">
    <property type="nucleotide sequence ID" value="NZ_JEWH01000080.1"/>
</dbReference>
<dbReference type="EMBL" id="JEWH01000080">
    <property type="protein sequence ID" value="EXB03651.1"/>
    <property type="molecule type" value="Genomic_DNA"/>
</dbReference>
<dbReference type="GeneID" id="92894249"/>
<gene>
    <name evidence="1" type="ORF">J512_3884</name>
</gene>
<proteinExistence type="predicted"/>
<evidence type="ECO:0000313" key="2">
    <source>
        <dbReference type="Proteomes" id="UP000020595"/>
    </source>
</evidence>
<dbReference type="AlphaFoldDB" id="A0A009HZ76"/>
<reference evidence="1 2" key="1">
    <citation type="submission" date="2014-02" db="EMBL/GenBank/DDBJ databases">
        <title>Comparative genomics and transcriptomics to identify genetic mechanisms underlying the emergence of carbapenem resistant Acinetobacter baumannii (CRAb).</title>
        <authorList>
            <person name="Harris A.D."/>
            <person name="Johnson K.J."/>
            <person name="George J."/>
            <person name="Shefchek K."/>
            <person name="Daugherty S.C."/>
            <person name="Parankush S."/>
            <person name="Sadzewicz L."/>
            <person name="Tallon L."/>
            <person name="Sengamalay N."/>
            <person name="Hazen T.H."/>
            <person name="Rasko D.A."/>
        </authorList>
    </citation>
    <scope>NUCLEOTIDE SEQUENCE [LARGE SCALE GENOMIC DNA]</scope>
    <source>
        <strain evidence="1 2">1295743</strain>
    </source>
</reference>
<evidence type="ECO:0000313" key="1">
    <source>
        <dbReference type="EMBL" id="EXB03651.1"/>
    </source>
</evidence>
<comment type="caution">
    <text evidence="1">The sequence shown here is derived from an EMBL/GenBank/DDBJ whole genome shotgun (WGS) entry which is preliminary data.</text>
</comment>
<sequence>MKIRASRTYSTYSNNYFISKEYECSVIPVKGMCFTDLGLTENGVIQPVEINEVTIDPASNSYHILLAKDSHEYTKEELKRKFEEMKANGWEYIEDLLV</sequence>
<name>A0A009HZ76_ACIB9</name>